<dbReference type="Gramene" id="KMS94327">
    <property type="protein sequence ID" value="KMS94327"/>
    <property type="gene ID" value="BVRB_022520"/>
</dbReference>
<evidence type="ECO:0000313" key="2">
    <source>
        <dbReference type="EMBL" id="KMS94327.1"/>
    </source>
</evidence>
<feature type="non-terminal residue" evidence="2">
    <location>
        <position position="1"/>
    </location>
</feature>
<protein>
    <submittedName>
        <fullName evidence="2">Uncharacterized protein</fullName>
    </submittedName>
</protein>
<reference evidence="2 3" key="1">
    <citation type="journal article" date="2014" name="Nature">
        <title>The genome of the recently domesticated crop plant sugar beet (Beta vulgaris).</title>
        <authorList>
            <person name="Dohm J.C."/>
            <person name="Minoche A.E."/>
            <person name="Holtgrawe D."/>
            <person name="Capella-Gutierrez S."/>
            <person name="Zakrzewski F."/>
            <person name="Tafer H."/>
            <person name="Rupp O."/>
            <person name="Sorensen T.R."/>
            <person name="Stracke R."/>
            <person name="Reinhardt R."/>
            <person name="Goesmann A."/>
            <person name="Kraft T."/>
            <person name="Schulz B."/>
            <person name="Stadler P.F."/>
            <person name="Schmidt T."/>
            <person name="Gabaldon T."/>
            <person name="Lehrach H."/>
            <person name="Weisshaar B."/>
            <person name="Himmelbauer H."/>
        </authorList>
    </citation>
    <scope>NUCLEOTIDE SEQUENCE [LARGE SCALE GENOMIC DNA]</scope>
    <source>
        <tissue evidence="2">Taproot</tissue>
    </source>
</reference>
<gene>
    <name evidence="2" type="ORF">BVRB_022520</name>
</gene>
<dbReference type="AlphaFoldDB" id="A0A0J8B3A1"/>
<dbReference type="SUPFAM" id="SSF46966">
    <property type="entry name" value="Spectrin repeat"/>
    <property type="match status" value="1"/>
</dbReference>
<sequence>SLERLIRTQRDKADQVVMKEFNSQMNAEVERIHHSLQDFDEHKEAINRLDSGQRQLAKQLTALQELLSCKVDRVEVPLIQNAGERVKAADQFRLETGPKIESIESKLEKLEEQIDSKEERSAIVERMQAIYREFQNRPEKCFIEDKIEFPLEELRQRYESLQSIIDCVQPQKIAESLDKSRSELKTMMDETKTLKSQLDRLSTQVTSHKVDAGMADDSIS</sequence>
<feature type="coiled-coil region" evidence="1">
    <location>
        <begin position="100"/>
        <end position="127"/>
    </location>
</feature>
<keyword evidence="1" id="KW-0175">Coiled coil</keyword>
<dbReference type="EMBL" id="KQ094257">
    <property type="protein sequence ID" value="KMS94327.1"/>
    <property type="molecule type" value="Genomic_DNA"/>
</dbReference>
<dbReference type="Proteomes" id="UP000035740">
    <property type="component" value="Unassembled WGS sequence"/>
</dbReference>
<proteinExistence type="predicted"/>
<accession>A0A0J8B3A1</accession>
<dbReference type="OrthoDB" id="10567996at2759"/>
<evidence type="ECO:0000256" key="1">
    <source>
        <dbReference type="SAM" id="Coils"/>
    </source>
</evidence>
<keyword evidence="3" id="KW-1185">Reference proteome</keyword>
<evidence type="ECO:0000313" key="3">
    <source>
        <dbReference type="Proteomes" id="UP000035740"/>
    </source>
</evidence>
<organism evidence="2 3">
    <name type="scientific">Beta vulgaris subsp. vulgaris</name>
    <name type="common">Beet</name>
    <dbReference type="NCBI Taxonomy" id="3555"/>
    <lineage>
        <taxon>Eukaryota</taxon>
        <taxon>Viridiplantae</taxon>
        <taxon>Streptophyta</taxon>
        <taxon>Embryophyta</taxon>
        <taxon>Tracheophyta</taxon>
        <taxon>Spermatophyta</taxon>
        <taxon>Magnoliopsida</taxon>
        <taxon>eudicotyledons</taxon>
        <taxon>Gunneridae</taxon>
        <taxon>Pentapetalae</taxon>
        <taxon>Caryophyllales</taxon>
        <taxon>Chenopodiaceae</taxon>
        <taxon>Betoideae</taxon>
        <taxon>Beta</taxon>
    </lineage>
</organism>
<name>A0A0J8B3A1_BETVV</name>